<gene>
    <name evidence="2" type="ORF">LTRI10_LOCUS51457</name>
</gene>
<feature type="region of interest" description="Disordered" evidence="1">
    <location>
        <begin position="51"/>
        <end position="76"/>
    </location>
</feature>
<dbReference type="EMBL" id="OZ034822">
    <property type="protein sequence ID" value="CAL1412147.1"/>
    <property type="molecule type" value="Genomic_DNA"/>
</dbReference>
<accession>A0AAV2GPG3</accession>
<evidence type="ECO:0000313" key="2">
    <source>
        <dbReference type="EMBL" id="CAL1412147.1"/>
    </source>
</evidence>
<sequence>METLPRRNLSPRRNHHPSGLRYDSSTTIGGPSHPSAILRLHTTGVTYTPPWDSTPSLRCYNDDPPHLSGEDDDPPTLPALALLPFPAKTTKKNMSQRSEFLEKLWSGVGCTLGKTNRTEQGVEHVPDYQRERLGSLQNGAMTMKIFMVQQLLMSSFNKS</sequence>
<name>A0AAV2GPG3_9ROSI</name>
<reference evidence="2 3" key="1">
    <citation type="submission" date="2024-04" db="EMBL/GenBank/DDBJ databases">
        <authorList>
            <person name="Fracassetti M."/>
        </authorList>
    </citation>
    <scope>NUCLEOTIDE SEQUENCE [LARGE SCALE GENOMIC DNA]</scope>
</reference>
<dbReference type="AlphaFoldDB" id="A0AAV2GPG3"/>
<protein>
    <submittedName>
        <fullName evidence="2">Uncharacterized protein</fullName>
    </submittedName>
</protein>
<evidence type="ECO:0000256" key="1">
    <source>
        <dbReference type="SAM" id="MobiDB-lite"/>
    </source>
</evidence>
<feature type="compositionally biased region" description="Basic residues" evidence="1">
    <location>
        <begin position="9"/>
        <end position="18"/>
    </location>
</feature>
<dbReference type="Proteomes" id="UP001497516">
    <property type="component" value="Chromosome 9"/>
</dbReference>
<feature type="region of interest" description="Disordered" evidence="1">
    <location>
        <begin position="1"/>
        <end position="36"/>
    </location>
</feature>
<evidence type="ECO:0000313" key="3">
    <source>
        <dbReference type="Proteomes" id="UP001497516"/>
    </source>
</evidence>
<feature type="compositionally biased region" description="Basic and acidic residues" evidence="1">
    <location>
        <begin position="60"/>
        <end position="69"/>
    </location>
</feature>
<proteinExistence type="predicted"/>
<keyword evidence="3" id="KW-1185">Reference proteome</keyword>
<organism evidence="2 3">
    <name type="scientific">Linum trigynum</name>
    <dbReference type="NCBI Taxonomy" id="586398"/>
    <lineage>
        <taxon>Eukaryota</taxon>
        <taxon>Viridiplantae</taxon>
        <taxon>Streptophyta</taxon>
        <taxon>Embryophyta</taxon>
        <taxon>Tracheophyta</taxon>
        <taxon>Spermatophyta</taxon>
        <taxon>Magnoliopsida</taxon>
        <taxon>eudicotyledons</taxon>
        <taxon>Gunneridae</taxon>
        <taxon>Pentapetalae</taxon>
        <taxon>rosids</taxon>
        <taxon>fabids</taxon>
        <taxon>Malpighiales</taxon>
        <taxon>Linaceae</taxon>
        <taxon>Linum</taxon>
    </lineage>
</organism>